<proteinExistence type="inferred from homology"/>
<keyword evidence="5 12" id="KW-0874">Quinone</keyword>
<keyword evidence="2 12" id="KW-0813">Transport</keyword>
<dbReference type="GO" id="GO:0005886">
    <property type="term" value="C:plasma membrane"/>
    <property type="evidence" value="ECO:0007669"/>
    <property type="project" value="UniProtKB-SubCell"/>
</dbReference>
<dbReference type="AlphaFoldDB" id="A0A1Y2NAY8"/>
<organism evidence="16 17">
    <name type="scientific">Pseudonocardia autotrophica</name>
    <name type="common">Amycolata autotrophica</name>
    <name type="synonym">Nocardia autotrophica</name>
    <dbReference type="NCBI Taxonomy" id="2074"/>
    <lineage>
        <taxon>Bacteria</taxon>
        <taxon>Bacillati</taxon>
        <taxon>Actinomycetota</taxon>
        <taxon>Actinomycetes</taxon>
        <taxon>Pseudonocardiales</taxon>
        <taxon>Pseudonocardiaceae</taxon>
        <taxon>Pseudonocardia</taxon>
    </lineage>
</organism>
<feature type="binding site" evidence="12">
    <location>
        <position position="38"/>
    </location>
    <ligand>
        <name>[4Fe-4S] cluster</name>
        <dbReference type="ChEBI" id="CHEBI:49883"/>
    </ligand>
</feature>
<keyword evidence="9 12" id="KW-0411">Iron-sulfur</keyword>
<feature type="compositionally biased region" description="Polar residues" evidence="14">
    <location>
        <begin position="232"/>
        <end position="242"/>
    </location>
</feature>
<keyword evidence="16" id="KW-0560">Oxidoreductase</keyword>
<dbReference type="NCBIfam" id="NF005012">
    <property type="entry name" value="PRK06411.1"/>
    <property type="match status" value="1"/>
</dbReference>
<evidence type="ECO:0000256" key="2">
    <source>
        <dbReference type="ARBA" id="ARBA00022448"/>
    </source>
</evidence>
<feature type="region of interest" description="Disordered" evidence="14">
    <location>
        <begin position="186"/>
        <end position="242"/>
    </location>
</feature>
<keyword evidence="4 12" id="KW-0004">4Fe-4S</keyword>
<comment type="similarity">
    <text evidence="1 12 13">Belongs to the complex I 20 kDa subunit family.</text>
</comment>
<evidence type="ECO:0000313" key="17">
    <source>
        <dbReference type="Proteomes" id="UP000194360"/>
    </source>
</evidence>
<evidence type="ECO:0000313" key="16">
    <source>
        <dbReference type="EMBL" id="OSY44247.1"/>
    </source>
</evidence>
<feature type="binding site" evidence="12">
    <location>
        <position position="132"/>
    </location>
    <ligand>
        <name>[4Fe-4S] cluster</name>
        <dbReference type="ChEBI" id="CHEBI:49883"/>
    </ligand>
</feature>
<reference evidence="16 17" key="1">
    <citation type="submission" date="2016-09" db="EMBL/GenBank/DDBJ databases">
        <title>Pseudonocardia autotrophica DSM535, a candidate organism with high potential of specific P450 cytochromes.</title>
        <authorList>
            <person name="Grumaz C."/>
            <person name="Vainshtein Y."/>
            <person name="Kirstahler P."/>
            <person name="Sohn K."/>
        </authorList>
    </citation>
    <scope>NUCLEOTIDE SEQUENCE [LARGE SCALE GENOMIC DNA]</scope>
    <source>
        <strain evidence="16 17">DSM 535</strain>
    </source>
</reference>
<dbReference type="Proteomes" id="UP000194360">
    <property type="component" value="Unassembled WGS sequence"/>
</dbReference>
<dbReference type="GO" id="GO:0048038">
    <property type="term" value="F:quinone binding"/>
    <property type="evidence" value="ECO:0007669"/>
    <property type="project" value="UniProtKB-KW"/>
</dbReference>
<comment type="cofactor">
    <cofactor evidence="12">
        <name>[4Fe-4S] cluster</name>
        <dbReference type="ChEBI" id="CHEBI:49883"/>
    </cofactor>
    <text evidence="12">Binds 1 [4Fe-4S] cluster.</text>
</comment>
<evidence type="ECO:0000256" key="6">
    <source>
        <dbReference type="ARBA" id="ARBA00022723"/>
    </source>
</evidence>
<dbReference type="Pfam" id="PF01058">
    <property type="entry name" value="Oxidored_q6"/>
    <property type="match status" value="1"/>
</dbReference>
<dbReference type="OrthoDB" id="9786737at2"/>
<feature type="binding site" evidence="12">
    <location>
        <position position="103"/>
    </location>
    <ligand>
        <name>[4Fe-4S] cluster</name>
        <dbReference type="ChEBI" id="CHEBI:49883"/>
    </ligand>
</feature>
<evidence type="ECO:0000256" key="10">
    <source>
        <dbReference type="ARBA" id="ARBA00023027"/>
    </source>
</evidence>
<dbReference type="GO" id="GO:0005506">
    <property type="term" value="F:iron ion binding"/>
    <property type="evidence" value="ECO:0007669"/>
    <property type="project" value="UniProtKB-UniRule"/>
</dbReference>
<keyword evidence="8 12" id="KW-0408">Iron</keyword>
<evidence type="ECO:0000256" key="5">
    <source>
        <dbReference type="ARBA" id="ARBA00022719"/>
    </source>
</evidence>
<evidence type="ECO:0000256" key="1">
    <source>
        <dbReference type="ARBA" id="ARBA00009173"/>
    </source>
</evidence>
<feature type="binding site" evidence="12">
    <location>
        <position position="37"/>
    </location>
    <ligand>
        <name>[4Fe-4S] cluster</name>
        <dbReference type="ChEBI" id="CHEBI:49883"/>
    </ligand>
</feature>
<dbReference type="GO" id="GO:0015990">
    <property type="term" value="P:electron transport coupled proton transport"/>
    <property type="evidence" value="ECO:0007669"/>
    <property type="project" value="TreeGrafter"/>
</dbReference>
<evidence type="ECO:0000256" key="3">
    <source>
        <dbReference type="ARBA" id="ARBA00022475"/>
    </source>
</evidence>
<evidence type="ECO:0000256" key="7">
    <source>
        <dbReference type="ARBA" id="ARBA00022967"/>
    </source>
</evidence>
<dbReference type="InterPro" id="IPR006138">
    <property type="entry name" value="NADH_UQ_OxRdtase_20Kd_su"/>
</dbReference>
<evidence type="ECO:0000256" key="8">
    <source>
        <dbReference type="ARBA" id="ARBA00023004"/>
    </source>
</evidence>
<dbReference type="SUPFAM" id="SSF56770">
    <property type="entry name" value="HydA/Nqo6-like"/>
    <property type="match status" value="1"/>
</dbReference>
<sequence>MGLEENLPSGVLLTSVEKLVNWTRKSSLWPATFGLACCAIEMMTTGAPRYDLARFGMEVFRASPRQADLMIVAGRVSNKMAPVLRQIYDQMPEPRWVLAMGVCASSGGMFNNYAVVQGVDHVVPVDMYLPGCPPRPEMLMDAILKIHAKISDEPLGPKRAAELAESGYRTPMVPSSIKFAPKHKGLGALKNTHTPDVPNYLEPGSQPKPRADALPAAESERAELPSLADAARQQQLTGGEDK</sequence>
<dbReference type="RefSeq" id="WP_085910677.1">
    <property type="nucleotide sequence ID" value="NZ_AP018920.1"/>
</dbReference>
<name>A0A1Y2NAY8_PSEAH</name>
<dbReference type="InterPro" id="IPR006137">
    <property type="entry name" value="NADH_UbQ_OxRdtase-like_20kDa"/>
</dbReference>
<dbReference type="GO" id="GO:0008137">
    <property type="term" value="F:NADH dehydrogenase (ubiquinone) activity"/>
    <property type="evidence" value="ECO:0007669"/>
    <property type="project" value="InterPro"/>
</dbReference>
<keyword evidence="17" id="KW-1185">Reference proteome</keyword>
<keyword evidence="7 12" id="KW-1278">Translocase</keyword>
<dbReference type="STRING" id="2074.BG845_00368"/>
<dbReference type="GO" id="GO:0051539">
    <property type="term" value="F:4 iron, 4 sulfur cluster binding"/>
    <property type="evidence" value="ECO:0007669"/>
    <property type="project" value="UniProtKB-KW"/>
</dbReference>
<keyword evidence="11 12" id="KW-0472">Membrane</keyword>
<dbReference type="NCBIfam" id="TIGR01957">
    <property type="entry name" value="nuoB_fam"/>
    <property type="match status" value="1"/>
</dbReference>
<comment type="function">
    <text evidence="12">NDH-1 shuttles electrons from NADH, via FMN and iron-sulfur (Fe-S) centers, to quinones in the respiratory chain. The immediate electron acceptor for the enzyme in this species is believed to be a menaquinone. Couples the redox reaction to proton translocation (for every two electrons transferred, four hydrogen ions are translocated across the cytoplasmic membrane), and thus conserves the redox energy in a proton gradient.</text>
</comment>
<evidence type="ECO:0000256" key="11">
    <source>
        <dbReference type="ARBA" id="ARBA00023136"/>
    </source>
</evidence>
<evidence type="ECO:0000259" key="15">
    <source>
        <dbReference type="Pfam" id="PF01058"/>
    </source>
</evidence>
<comment type="caution">
    <text evidence="16">The sequence shown here is derived from an EMBL/GenBank/DDBJ whole genome shotgun (WGS) entry which is preliminary data.</text>
</comment>
<comment type="catalytic activity">
    <reaction evidence="12">
        <text>a quinone + NADH + 5 H(+)(in) = a quinol + NAD(+) + 4 H(+)(out)</text>
        <dbReference type="Rhea" id="RHEA:57888"/>
        <dbReference type="ChEBI" id="CHEBI:15378"/>
        <dbReference type="ChEBI" id="CHEBI:24646"/>
        <dbReference type="ChEBI" id="CHEBI:57540"/>
        <dbReference type="ChEBI" id="CHEBI:57945"/>
        <dbReference type="ChEBI" id="CHEBI:132124"/>
    </reaction>
</comment>
<feature type="domain" description="NADH:ubiquinone oxidoreductase-like 20kDa subunit" evidence="15">
    <location>
        <begin position="37"/>
        <end position="145"/>
    </location>
</feature>
<evidence type="ECO:0000256" key="12">
    <source>
        <dbReference type="HAMAP-Rule" id="MF_01356"/>
    </source>
</evidence>
<evidence type="ECO:0000256" key="14">
    <source>
        <dbReference type="SAM" id="MobiDB-lite"/>
    </source>
</evidence>
<comment type="subunit">
    <text evidence="12">NDH-1 is composed of 14 different subunits. Subunits NuoB, C, D, E, F, and G constitute the peripheral sector of the complex.</text>
</comment>
<evidence type="ECO:0000256" key="13">
    <source>
        <dbReference type="RuleBase" id="RU004464"/>
    </source>
</evidence>
<keyword evidence="10 12" id="KW-0520">NAD</keyword>
<dbReference type="PROSITE" id="PS01150">
    <property type="entry name" value="COMPLEX1_20K"/>
    <property type="match status" value="1"/>
</dbReference>
<dbReference type="PANTHER" id="PTHR11995">
    <property type="entry name" value="NADH DEHYDROGENASE"/>
    <property type="match status" value="1"/>
</dbReference>
<evidence type="ECO:0000256" key="9">
    <source>
        <dbReference type="ARBA" id="ARBA00023014"/>
    </source>
</evidence>
<protein>
    <recommendedName>
        <fullName evidence="12">NADH-quinone oxidoreductase subunit B</fullName>
        <ecNumber evidence="12">7.1.1.-</ecNumber>
    </recommendedName>
    <alternativeName>
        <fullName evidence="12">NADH dehydrogenase I subunit B</fullName>
    </alternativeName>
    <alternativeName>
        <fullName evidence="12">NDH-1 subunit B</fullName>
    </alternativeName>
</protein>
<evidence type="ECO:0000256" key="4">
    <source>
        <dbReference type="ARBA" id="ARBA00022485"/>
    </source>
</evidence>
<keyword evidence="3 12" id="KW-1003">Cell membrane</keyword>
<accession>A0A1Y2NAY8</accession>
<dbReference type="FunFam" id="3.40.50.12280:FF:000004">
    <property type="entry name" value="NADH-quinone oxidoreductase subunit B"/>
    <property type="match status" value="1"/>
</dbReference>
<dbReference type="GO" id="GO:0050136">
    <property type="term" value="F:NADH dehydrogenase (quinone) (non-electrogenic) activity"/>
    <property type="evidence" value="ECO:0007669"/>
    <property type="project" value="UniProtKB-UniRule"/>
</dbReference>
<dbReference type="GO" id="GO:0045271">
    <property type="term" value="C:respiratory chain complex I"/>
    <property type="evidence" value="ECO:0007669"/>
    <property type="project" value="TreeGrafter"/>
</dbReference>
<dbReference type="GO" id="GO:0009060">
    <property type="term" value="P:aerobic respiration"/>
    <property type="evidence" value="ECO:0007669"/>
    <property type="project" value="TreeGrafter"/>
</dbReference>
<dbReference type="EC" id="7.1.1.-" evidence="12"/>
<dbReference type="HAMAP" id="MF_01356">
    <property type="entry name" value="NDH1_NuoB"/>
    <property type="match status" value="1"/>
</dbReference>
<dbReference type="PANTHER" id="PTHR11995:SF14">
    <property type="entry name" value="NADH DEHYDROGENASE [UBIQUINONE] IRON-SULFUR PROTEIN 7, MITOCHONDRIAL"/>
    <property type="match status" value="1"/>
</dbReference>
<keyword evidence="6 12" id="KW-0479">Metal-binding</keyword>
<dbReference type="Gene3D" id="3.40.50.12280">
    <property type="match status" value="1"/>
</dbReference>
<comment type="subcellular location">
    <subcellularLocation>
        <location evidence="12">Cell membrane</location>
        <topology evidence="12">Peripheral membrane protein</topology>
        <orientation evidence="12">Cytoplasmic side</orientation>
    </subcellularLocation>
</comment>
<gene>
    <name evidence="16" type="primary">nqo6</name>
    <name evidence="12" type="synonym">nuoB</name>
    <name evidence="16" type="ORF">BG845_00368</name>
</gene>
<dbReference type="EMBL" id="MIGB01000001">
    <property type="protein sequence ID" value="OSY44247.1"/>
    <property type="molecule type" value="Genomic_DNA"/>
</dbReference>
<dbReference type="eggNOG" id="COG0377">
    <property type="taxonomic scope" value="Bacteria"/>
</dbReference>